<dbReference type="InterPro" id="IPR012337">
    <property type="entry name" value="RNaseH-like_sf"/>
</dbReference>
<evidence type="ECO:0000313" key="1">
    <source>
        <dbReference type="EMBL" id="POM74420.1"/>
    </source>
</evidence>
<organism evidence="1 2">
    <name type="scientific">Phytophthora palmivora</name>
    <dbReference type="NCBI Taxonomy" id="4796"/>
    <lineage>
        <taxon>Eukaryota</taxon>
        <taxon>Sar</taxon>
        <taxon>Stramenopiles</taxon>
        <taxon>Oomycota</taxon>
        <taxon>Peronosporomycetes</taxon>
        <taxon>Peronosporales</taxon>
        <taxon>Peronosporaceae</taxon>
        <taxon>Phytophthora</taxon>
    </lineage>
</organism>
<dbReference type="Gene3D" id="3.30.420.10">
    <property type="entry name" value="Ribonuclease H-like superfamily/Ribonuclease H"/>
    <property type="match status" value="1"/>
</dbReference>
<evidence type="ECO:0000313" key="2">
    <source>
        <dbReference type="Proteomes" id="UP000237271"/>
    </source>
</evidence>
<sequence length="104" mass="11931">MDGNSRFAKIHLLKSKVSDGVNNHLKEYIIWAERQAGRMVYTKKHSVKQVLTDKGGEFINDAMEAWYNSRGIEHIQLNLCERTHQLLVAMTKATMQQAGFPRSL</sequence>
<proteinExistence type="predicted"/>
<accession>A0A2P4Y9D1</accession>
<gene>
    <name evidence="1" type="ORF">PHPALM_8622</name>
</gene>
<comment type="caution">
    <text evidence="1">The sequence shown here is derived from an EMBL/GenBank/DDBJ whole genome shotgun (WGS) entry which is preliminary data.</text>
</comment>
<dbReference type="AlphaFoldDB" id="A0A2P4Y9D1"/>
<keyword evidence="2" id="KW-1185">Reference proteome</keyword>
<dbReference type="EMBL" id="NCKW01004871">
    <property type="protein sequence ID" value="POM74420.1"/>
    <property type="molecule type" value="Genomic_DNA"/>
</dbReference>
<dbReference type="OrthoDB" id="123877at2759"/>
<dbReference type="GO" id="GO:0003676">
    <property type="term" value="F:nucleic acid binding"/>
    <property type="evidence" value="ECO:0007669"/>
    <property type="project" value="InterPro"/>
</dbReference>
<dbReference type="SUPFAM" id="SSF53098">
    <property type="entry name" value="Ribonuclease H-like"/>
    <property type="match status" value="1"/>
</dbReference>
<dbReference type="InterPro" id="IPR036397">
    <property type="entry name" value="RNaseH_sf"/>
</dbReference>
<protein>
    <submittedName>
        <fullName evidence="1">Integrase catalytic core protein</fullName>
    </submittedName>
</protein>
<dbReference type="Proteomes" id="UP000237271">
    <property type="component" value="Unassembled WGS sequence"/>
</dbReference>
<name>A0A2P4Y9D1_9STRA</name>
<reference evidence="1 2" key="1">
    <citation type="journal article" date="2017" name="Genome Biol. Evol.">
        <title>Phytophthora megakarya and P. palmivora, closely related causal agents of cacao black pod rot, underwent increases in genome sizes and gene numbers by different mechanisms.</title>
        <authorList>
            <person name="Ali S.S."/>
            <person name="Shao J."/>
            <person name="Lary D.J."/>
            <person name="Kronmiller B."/>
            <person name="Shen D."/>
            <person name="Strem M.D."/>
            <person name="Amoako-Attah I."/>
            <person name="Akrofi A.Y."/>
            <person name="Begoude B.A."/>
            <person name="Ten Hoopen G.M."/>
            <person name="Coulibaly K."/>
            <person name="Kebe B.I."/>
            <person name="Melnick R.L."/>
            <person name="Guiltinan M.J."/>
            <person name="Tyler B.M."/>
            <person name="Meinhardt L.W."/>
            <person name="Bailey B.A."/>
        </authorList>
    </citation>
    <scope>NUCLEOTIDE SEQUENCE [LARGE SCALE GENOMIC DNA]</scope>
    <source>
        <strain evidence="2">sbr112.9</strain>
    </source>
</reference>